<feature type="non-terminal residue" evidence="2">
    <location>
        <position position="222"/>
    </location>
</feature>
<feature type="region of interest" description="Disordered" evidence="1">
    <location>
        <begin position="1"/>
        <end position="26"/>
    </location>
</feature>
<feature type="compositionally biased region" description="Low complexity" evidence="1">
    <location>
        <begin position="1"/>
        <end position="11"/>
    </location>
</feature>
<comment type="caution">
    <text evidence="2">The sequence shown here is derived from an EMBL/GenBank/DDBJ whole genome shotgun (WGS) entry which is preliminary data.</text>
</comment>
<reference evidence="2 3" key="1">
    <citation type="submission" date="2020-10" db="EMBL/GenBank/DDBJ databases">
        <authorList>
            <person name="Klimov P.B."/>
            <person name="Dyachkov S.M."/>
            <person name="Chetverikov P.E."/>
        </authorList>
    </citation>
    <scope>NUCLEOTIDE SEQUENCE [LARGE SCALE GENOMIC DNA]</scope>
    <source>
        <strain evidence="2">BMOC 18-1129-001#AD2665</strain>
        <tissue evidence="2">Entire mites</tissue>
    </source>
</reference>
<protein>
    <submittedName>
        <fullName evidence="2">Uncharacterized protein</fullName>
    </submittedName>
</protein>
<proteinExistence type="predicted"/>
<organism evidence="2 3">
    <name type="scientific">Fragariocoptes setiger</name>
    <dbReference type="NCBI Taxonomy" id="1670756"/>
    <lineage>
        <taxon>Eukaryota</taxon>
        <taxon>Metazoa</taxon>
        <taxon>Ecdysozoa</taxon>
        <taxon>Arthropoda</taxon>
        <taxon>Chelicerata</taxon>
        <taxon>Arachnida</taxon>
        <taxon>Acari</taxon>
        <taxon>Acariformes</taxon>
        <taxon>Trombidiformes</taxon>
        <taxon>Prostigmata</taxon>
        <taxon>Eupodina</taxon>
        <taxon>Eriophyoidea</taxon>
        <taxon>Phytoptidae</taxon>
        <taxon>Fragariocoptes</taxon>
    </lineage>
</organism>
<evidence type="ECO:0000256" key="1">
    <source>
        <dbReference type="SAM" id="MobiDB-lite"/>
    </source>
</evidence>
<evidence type="ECO:0000313" key="2">
    <source>
        <dbReference type="EMBL" id="KAG9508397.1"/>
    </source>
</evidence>
<name>A0ABQ7S4P9_9ACAR</name>
<keyword evidence="3" id="KW-1185">Reference proteome</keyword>
<sequence length="222" mass="25339">MENPESSSESPHSTERRPLTQGLTMQNVREKLNTVEMRTYSRRLRDLAMCEAGYRYEDEQGRRRIYDLPSPEYLRREIYATERQVLERMHGGRSEPGGSEAKQPGVTEPQPRTTGLTMENVLNVLRGRELASYTRRLGELALCEAGYRYDDPDGCRRKRPLPDPDHLRGEIYETEMRVLNEVHEGRSEQGGSEAEGEELDWEPLGQLDVAQAEQGGAQAEGE</sequence>
<accession>A0ABQ7S4P9</accession>
<dbReference type="EMBL" id="JAIFTH010002517">
    <property type="protein sequence ID" value="KAG9508397.1"/>
    <property type="molecule type" value="Genomic_DNA"/>
</dbReference>
<feature type="region of interest" description="Disordered" evidence="1">
    <location>
        <begin position="89"/>
        <end position="113"/>
    </location>
</feature>
<dbReference type="Proteomes" id="UP000825002">
    <property type="component" value="Unassembled WGS sequence"/>
</dbReference>
<evidence type="ECO:0000313" key="3">
    <source>
        <dbReference type="Proteomes" id="UP000825002"/>
    </source>
</evidence>
<feature type="compositionally biased region" description="Low complexity" evidence="1">
    <location>
        <begin position="210"/>
        <end position="222"/>
    </location>
</feature>
<gene>
    <name evidence="2" type="ORF">GZH46_03111</name>
</gene>
<feature type="region of interest" description="Disordered" evidence="1">
    <location>
        <begin position="182"/>
        <end position="222"/>
    </location>
</feature>